<evidence type="ECO:0000256" key="1">
    <source>
        <dbReference type="SAM" id="MobiDB-lite"/>
    </source>
</evidence>
<reference evidence="2 3" key="1">
    <citation type="submission" date="2018-04" db="EMBL/GenBank/DDBJ databases">
        <title>The genome of golden apple snail Pomacea canaliculata provides insight into stress tolerance and invasive adaptation.</title>
        <authorList>
            <person name="Liu C."/>
            <person name="Liu B."/>
            <person name="Ren Y."/>
            <person name="Zhang Y."/>
            <person name="Wang H."/>
            <person name="Li S."/>
            <person name="Jiang F."/>
            <person name="Yin L."/>
            <person name="Zhang G."/>
            <person name="Qian W."/>
            <person name="Fan W."/>
        </authorList>
    </citation>
    <scope>NUCLEOTIDE SEQUENCE [LARGE SCALE GENOMIC DNA]</scope>
    <source>
        <strain evidence="2">SZHN2017</strain>
        <tissue evidence="2">Muscle</tissue>
    </source>
</reference>
<feature type="region of interest" description="Disordered" evidence="1">
    <location>
        <begin position="327"/>
        <end position="348"/>
    </location>
</feature>
<protein>
    <recommendedName>
        <fullName evidence="4">Integrase catalytic domain-containing protein</fullName>
    </recommendedName>
</protein>
<feature type="compositionally biased region" description="Basic and acidic residues" evidence="1">
    <location>
        <begin position="613"/>
        <end position="626"/>
    </location>
</feature>
<sequence length="763" mass="84564">MLGTLEPRQKEDWKSHVASLVHAYNCTLHESTGFSAYSLMFGLDPRLPVDLLFGVDSNDQGREPLTKYVDTPKKRLTESFHLAAAASRGDTQGGLLHPAPLHLLLPYSGEETLEARTIMECSGKLDGQICGLVLTPDMDKCTGCRVCGTSVEGGENSCACCRKESNTDRSLVEEQQMICRGKNTDGQPCGNLFLPSDLFCPICHTPAEEPSYKSPPQIECQGKKEDGTLCRELLKPNFKFCPSCGSKVDIPHQHDLARETGTQFLKLSDTESKINSKRAAQECEAANESTSPVMKKTKTGDLNNEEDKTTFQTQGAAAFIDTAQECEAANESTPPVMKKTKTGDLNNEEDKTTFQTQGAAAFIDTAQECEAANESTPPVMKKTKTGDLNNEEDKTTFQTQGAAAFIDTAGPHSVQNEDTIDQKKSRRQKRNEKKKQEKAMKKMKLENDKTNQKQKNNTKKVKEYKGKKEEQKHEDNKKNKNKESAYCQEQSAKCSDTLVHASADDCEDKERKRQEDPQEEQLDDSRLGKNGRKSQPLFAQYADEKLRDTFSDKSSNKERSSQIAREISRMKMASEESCGNADTNSEMNLVTPVNPSKAAVKIVVPQGDSRCFKDSELSSVHEEPAHTSDINANRPSTSAGATTQQQTSSKKREKQKQKRKDKSASSTKESSSQRNDLSGSSGSSLKEGSEKQLTEKDEGISDALKKHPEEKSEGNKNRLQGAETRSLRKPDPQLREKCLLEHLLKGPTQSARTKRTCADESRE</sequence>
<feature type="compositionally biased region" description="Basic residues" evidence="1">
    <location>
        <begin position="649"/>
        <end position="661"/>
    </location>
</feature>
<dbReference type="AlphaFoldDB" id="A0A2T7P5I4"/>
<dbReference type="Gene3D" id="3.30.420.10">
    <property type="entry name" value="Ribonuclease H-like superfamily/Ribonuclease H"/>
    <property type="match status" value="1"/>
</dbReference>
<accession>A0A2T7P5I4</accession>
<feature type="compositionally biased region" description="Basic and acidic residues" evidence="1">
    <location>
        <begin position="460"/>
        <end position="483"/>
    </location>
</feature>
<evidence type="ECO:0000313" key="2">
    <source>
        <dbReference type="EMBL" id="PVD28679.1"/>
    </source>
</evidence>
<comment type="caution">
    <text evidence="2">The sequence shown here is derived from an EMBL/GenBank/DDBJ whole genome shotgun (WGS) entry which is preliminary data.</text>
</comment>
<feature type="region of interest" description="Disordered" evidence="1">
    <location>
        <begin position="613"/>
        <end position="763"/>
    </location>
</feature>
<dbReference type="STRING" id="400727.A0A2T7P5I4"/>
<gene>
    <name evidence="2" type="ORF">C0Q70_11273</name>
</gene>
<feature type="compositionally biased region" description="Polar residues" evidence="1">
    <location>
        <begin position="580"/>
        <end position="590"/>
    </location>
</feature>
<dbReference type="OrthoDB" id="2423195at2759"/>
<evidence type="ECO:0008006" key="4">
    <source>
        <dbReference type="Google" id="ProtNLM"/>
    </source>
</evidence>
<feature type="compositionally biased region" description="Basic and acidic residues" evidence="1">
    <location>
        <begin position="434"/>
        <end position="451"/>
    </location>
</feature>
<feature type="compositionally biased region" description="Basic and acidic residues" evidence="1">
    <location>
        <begin position="725"/>
        <end position="744"/>
    </location>
</feature>
<dbReference type="EMBL" id="PZQS01000006">
    <property type="protein sequence ID" value="PVD28679.1"/>
    <property type="molecule type" value="Genomic_DNA"/>
</dbReference>
<organism evidence="2 3">
    <name type="scientific">Pomacea canaliculata</name>
    <name type="common">Golden apple snail</name>
    <dbReference type="NCBI Taxonomy" id="400727"/>
    <lineage>
        <taxon>Eukaryota</taxon>
        <taxon>Metazoa</taxon>
        <taxon>Spiralia</taxon>
        <taxon>Lophotrochozoa</taxon>
        <taxon>Mollusca</taxon>
        <taxon>Gastropoda</taxon>
        <taxon>Caenogastropoda</taxon>
        <taxon>Architaenioglossa</taxon>
        <taxon>Ampullarioidea</taxon>
        <taxon>Ampullariidae</taxon>
        <taxon>Pomacea</taxon>
    </lineage>
</organism>
<keyword evidence="3" id="KW-1185">Reference proteome</keyword>
<dbReference type="Proteomes" id="UP000245119">
    <property type="component" value="Linkage Group LG6"/>
</dbReference>
<name>A0A2T7P5I4_POMCA</name>
<feature type="compositionally biased region" description="Basic and acidic residues" evidence="1">
    <location>
        <begin position="687"/>
        <end position="716"/>
    </location>
</feature>
<feature type="compositionally biased region" description="Low complexity" evidence="1">
    <location>
        <begin position="664"/>
        <end position="686"/>
    </location>
</feature>
<proteinExistence type="predicted"/>
<feature type="compositionally biased region" description="Basic and acidic residues" evidence="1">
    <location>
        <begin position="542"/>
        <end position="574"/>
    </location>
</feature>
<feature type="compositionally biased region" description="Basic residues" evidence="1">
    <location>
        <begin position="424"/>
        <end position="433"/>
    </location>
</feature>
<feature type="region of interest" description="Disordered" evidence="1">
    <location>
        <begin position="407"/>
        <end position="590"/>
    </location>
</feature>
<dbReference type="InterPro" id="IPR036397">
    <property type="entry name" value="RNaseH_sf"/>
</dbReference>
<evidence type="ECO:0000313" key="3">
    <source>
        <dbReference type="Proteomes" id="UP000245119"/>
    </source>
</evidence>
<feature type="region of interest" description="Disordered" evidence="1">
    <location>
        <begin position="283"/>
        <end position="305"/>
    </location>
</feature>
<feature type="region of interest" description="Disordered" evidence="1">
    <location>
        <begin position="370"/>
        <end position="391"/>
    </location>
</feature>
<feature type="compositionally biased region" description="Low complexity" evidence="1">
    <location>
        <begin position="636"/>
        <end position="648"/>
    </location>
</feature>
<dbReference type="GO" id="GO:0003676">
    <property type="term" value="F:nucleic acid binding"/>
    <property type="evidence" value="ECO:0007669"/>
    <property type="project" value="InterPro"/>
</dbReference>